<evidence type="ECO:0000313" key="4">
    <source>
        <dbReference type="Proteomes" id="UP000235116"/>
    </source>
</evidence>
<keyword evidence="1" id="KW-0472">Membrane</keyword>
<dbReference type="InterPro" id="IPR014729">
    <property type="entry name" value="Rossmann-like_a/b/a_fold"/>
</dbReference>
<dbReference type="GO" id="GO:0005886">
    <property type="term" value="C:plasma membrane"/>
    <property type="evidence" value="ECO:0007669"/>
    <property type="project" value="TreeGrafter"/>
</dbReference>
<dbReference type="PANTHER" id="PTHR30336">
    <property type="entry name" value="INNER MEMBRANE PROTEIN, PROBABLE PERMEASE"/>
    <property type="match status" value="1"/>
</dbReference>
<gene>
    <name evidence="3" type="ORF">Kalk_06650</name>
</gene>
<keyword evidence="1" id="KW-1133">Transmembrane helix</keyword>
<keyword evidence="4" id="KW-1185">Reference proteome</keyword>
<sequence length="254" mass="27837">MLLRYILTEAMLPPGVNLLLLLAAALLWRWSRRVSYGLVALSLSSLLVLSIPAMKCFLYQGLEPYPALDAAGLNSLPSPPQAIVVLAGGIHKQQPEYGRSVAGGYSVDRLLYGAELQRATGLRILLSGGNPAQAERSEAEAMAELLRNLAIEPDWVESNSLNTWENAMFSAEYLRRDGVDTVLLVTSAWHLPRAVYCFRQAGIEVIPAPTGFEGDFDNEPGDWIPSSYSLYLSSRALREYLGLLAYRLGLARPG</sequence>
<dbReference type="GO" id="GO:0043164">
    <property type="term" value="P:Gram-negative-bacterium-type cell wall biogenesis"/>
    <property type="evidence" value="ECO:0007669"/>
    <property type="project" value="TreeGrafter"/>
</dbReference>
<evidence type="ECO:0000256" key="1">
    <source>
        <dbReference type="SAM" id="Phobius"/>
    </source>
</evidence>
<dbReference type="Proteomes" id="UP000235116">
    <property type="component" value="Chromosome"/>
</dbReference>
<accession>A0A2K9LIC6</accession>
<protein>
    <recommendedName>
        <fullName evidence="2">DUF218 domain-containing protein</fullName>
    </recommendedName>
</protein>
<dbReference type="PANTHER" id="PTHR30336:SF4">
    <property type="entry name" value="ENVELOPE BIOGENESIS FACTOR ELYC"/>
    <property type="match status" value="1"/>
</dbReference>
<dbReference type="KEGG" id="kak:Kalk_06650"/>
<feature type="transmembrane region" description="Helical" evidence="1">
    <location>
        <begin position="6"/>
        <end position="27"/>
    </location>
</feature>
<evidence type="ECO:0000259" key="2">
    <source>
        <dbReference type="Pfam" id="PF02698"/>
    </source>
</evidence>
<name>A0A2K9LIC6_9GAMM</name>
<feature type="domain" description="DUF218" evidence="2">
    <location>
        <begin position="81"/>
        <end position="242"/>
    </location>
</feature>
<organism evidence="3 4">
    <name type="scientific">Ketobacter alkanivorans</name>
    <dbReference type="NCBI Taxonomy" id="1917421"/>
    <lineage>
        <taxon>Bacteria</taxon>
        <taxon>Pseudomonadati</taxon>
        <taxon>Pseudomonadota</taxon>
        <taxon>Gammaproteobacteria</taxon>
        <taxon>Pseudomonadales</taxon>
        <taxon>Ketobacteraceae</taxon>
        <taxon>Ketobacter</taxon>
    </lineage>
</organism>
<proteinExistence type="predicted"/>
<dbReference type="Pfam" id="PF02698">
    <property type="entry name" value="DUF218"/>
    <property type="match status" value="1"/>
</dbReference>
<dbReference type="InterPro" id="IPR051599">
    <property type="entry name" value="Cell_Envelope_Assoc"/>
</dbReference>
<dbReference type="AlphaFoldDB" id="A0A2K9LIC6"/>
<feature type="transmembrane region" description="Helical" evidence="1">
    <location>
        <begin position="34"/>
        <end position="54"/>
    </location>
</feature>
<keyword evidence="1" id="KW-0812">Transmembrane</keyword>
<dbReference type="EMBL" id="CP022684">
    <property type="protein sequence ID" value="AUM12108.1"/>
    <property type="molecule type" value="Genomic_DNA"/>
</dbReference>
<dbReference type="RefSeq" id="WP_101893444.1">
    <property type="nucleotide sequence ID" value="NZ_CP022684.1"/>
</dbReference>
<dbReference type="Gene3D" id="3.40.50.620">
    <property type="entry name" value="HUPs"/>
    <property type="match status" value="1"/>
</dbReference>
<dbReference type="GO" id="GO:0000270">
    <property type="term" value="P:peptidoglycan metabolic process"/>
    <property type="evidence" value="ECO:0007669"/>
    <property type="project" value="TreeGrafter"/>
</dbReference>
<dbReference type="CDD" id="cd06259">
    <property type="entry name" value="YdcF-like"/>
    <property type="match status" value="1"/>
</dbReference>
<dbReference type="InterPro" id="IPR003848">
    <property type="entry name" value="DUF218"/>
</dbReference>
<reference evidence="4" key="1">
    <citation type="submission" date="2017-08" db="EMBL/GenBank/DDBJ databases">
        <title>Direct submision.</title>
        <authorList>
            <person name="Kim S.-J."/>
            <person name="Rhee S.-K."/>
        </authorList>
    </citation>
    <scope>NUCLEOTIDE SEQUENCE [LARGE SCALE GENOMIC DNA]</scope>
    <source>
        <strain evidence="4">GI5</strain>
    </source>
</reference>
<evidence type="ECO:0000313" key="3">
    <source>
        <dbReference type="EMBL" id="AUM12108.1"/>
    </source>
</evidence>